<comment type="subcellular location">
    <subcellularLocation>
        <location evidence="1">Membrane</location>
        <topology evidence="1">Multi-pass membrane protein</topology>
    </subcellularLocation>
</comment>
<organism evidence="6">
    <name type="scientific">freshwater metagenome</name>
    <dbReference type="NCBI Taxonomy" id="449393"/>
    <lineage>
        <taxon>unclassified sequences</taxon>
        <taxon>metagenomes</taxon>
        <taxon>ecological metagenomes</taxon>
    </lineage>
</organism>
<dbReference type="EMBL" id="CAESAF010000079">
    <property type="protein sequence ID" value="CAB4338827.1"/>
    <property type="molecule type" value="Genomic_DNA"/>
</dbReference>
<dbReference type="AlphaFoldDB" id="A0A6J5ZCN9"/>
<proteinExistence type="predicted"/>
<keyword evidence="3 5" id="KW-1133">Transmembrane helix</keyword>
<accession>A0A6J5ZCN9</accession>
<dbReference type="GO" id="GO:0016020">
    <property type="term" value="C:membrane"/>
    <property type="evidence" value="ECO:0007669"/>
    <property type="project" value="UniProtKB-SubCell"/>
</dbReference>
<evidence type="ECO:0000256" key="5">
    <source>
        <dbReference type="SAM" id="Phobius"/>
    </source>
</evidence>
<dbReference type="Pfam" id="PF02674">
    <property type="entry name" value="Colicin_V"/>
    <property type="match status" value="1"/>
</dbReference>
<evidence type="ECO:0000256" key="3">
    <source>
        <dbReference type="ARBA" id="ARBA00022989"/>
    </source>
</evidence>
<name>A0A6J5ZCN9_9ZZZZ</name>
<feature type="transmembrane region" description="Helical" evidence="5">
    <location>
        <begin position="99"/>
        <end position="121"/>
    </location>
</feature>
<evidence type="ECO:0000256" key="4">
    <source>
        <dbReference type="ARBA" id="ARBA00023136"/>
    </source>
</evidence>
<keyword evidence="4 5" id="KW-0472">Membrane</keyword>
<evidence type="ECO:0000256" key="2">
    <source>
        <dbReference type="ARBA" id="ARBA00022692"/>
    </source>
</evidence>
<gene>
    <name evidence="6" type="ORF">UFOPK3574_00756</name>
</gene>
<evidence type="ECO:0000256" key="1">
    <source>
        <dbReference type="ARBA" id="ARBA00004141"/>
    </source>
</evidence>
<sequence>MLLDAVIALAILISAFVGYKNGFIRTIFKFVGYVAGGVLGIYFSLKISHDWALDLKRIGFVIISIVASGSIGSYAGAALAKGLRATIFRGPLAFLDSLAGSALEIIRVIIVTYLIATVLLWSPWESMQNQIAKSQILTKVQPYMPRLITQANDWVKAEFLNLRL</sequence>
<dbReference type="InterPro" id="IPR003825">
    <property type="entry name" value="Colicin-V_CvpA"/>
</dbReference>
<reference evidence="6" key="1">
    <citation type="submission" date="2020-05" db="EMBL/GenBank/DDBJ databases">
        <authorList>
            <person name="Chiriac C."/>
            <person name="Salcher M."/>
            <person name="Ghai R."/>
            <person name="Kavagutti S V."/>
        </authorList>
    </citation>
    <scope>NUCLEOTIDE SEQUENCE</scope>
</reference>
<protein>
    <submittedName>
        <fullName evidence="6">Unannotated protein</fullName>
    </submittedName>
</protein>
<evidence type="ECO:0000313" key="6">
    <source>
        <dbReference type="EMBL" id="CAB4338827.1"/>
    </source>
</evidence>
<feature type="transmembrane region" description="Helical" evidence="5">
    <location>
        <begin position="57"/>
        <end position="79"/>
    </location>
</feature>
<dbReference type="GO" id="GO:0009403">
    <property type="term" value="P:toxin biosynthetic process"/>
    <property type="evidence" value="ECO:0007669"/>
    <property type="project" value="InterPro"/>
</dbReference>
<keyword evidence="2 5" id="KW-0812">Transmembrane</keyword>
<feature type="transmembrane region" description="Helical" evidence="5">
    <location>
        <begin position="27"/>
        <end position="45"/>
    </location>
</feature>